<feature type="region of interest" description="Disordered" evidence="1">
    <location>
        <begin position="407"/>
        <end position="429"/>
    </location>
</feature>
<reference evidence="2" key="1">
    <citation type="submission" date="2023-03" db="EMBL/GenBank/DDBJ databases">
        <title>Massive genome expansion in bonnet fungi (Mycena s.s.) driven by repeated elements and novel gene families across ecological guilds.</title>
        <authorList>
            <consortium name="Lawrence Berkeley National Laboratory"/>
            <person name="Harder C.B."/>
            <person name="Miyauchi S."/>
            <person name="Viragh M."/>
            <person name="Kuo A."/>
            <person name="Thoen E."/>
            <person name="Andreopoulos B."/>
            <person name="Lu D."/>
            <person name="Skrede I."/>
            <person name="Drula E."/>
            <person name="Henrissat B."/>
            <person name="Morin E."/>
            <person name="Kohler A."/>
            <person name="Barry K."/>
            <person name="LaButti K."/>
            <person name="Morin E."/>
            <person name="Salamov A."/>
            <person name="Lipzen A."/>
            <person name="Mereny Z."/>
            <person name="Hegedus B."/>
            <person name="Baldrian P."/>
            <person name="Stursova M."/>
            <person name="Weitz H."/>
            <person name="Taylor A."/>
            <person name="Grigoriev I.V."/>
            <person name="Nagy L.G."/>
            <person name="Martin F."/>
            <person name="Kauserud H."/>
        </authorList>
    </citation>
    <scope>NUCLEOTIDE SEQUENCE</scope>
    <source>
        <strain evidence="2">9284</strain>
    </source>
</reference>
<proteinExistence type="predicted"/>
<protein>
    <submittedName>
        <fullName evidence="2">Uncharacterized protein</fullName>
    </submittedName>
</protein>
<keyword evidence="3" id="KW-1185">Reference proteome</keyword>
<dbReference type="AlphaFoldDB" id="A0AAD7FL77"/>
<name>A0AAD7FL77_9AGAR</name>
<dbReference type="EMBL" id="JARKIF010000012">
    <property type="protein sequence ID" value="KAJ7626175.1"/>
    <property type="molecule type" value="Genomic_DNA"/>
</dbReference>
<gene>
    <name evidence="2" type="ORF">FB45DRAFT_76037</name>
</gene>
<comment type="caution">
    <text evidence="2">The sequence shown here is derived from an EMBL/GenBank/DDBJ whole genome shotgun (WGS) entry which is preliminary data.</text>
</comment>
<dbReference type="Proteomes" id="UP001221142">
    <property type="component" value="Unassembled WGS sequence"/>
</dbReference>
<evidence type="ECO:0000313" key="3">
    <source>
        <dbReference type="Proteomes" id="UP001221142"/>
    </source>
</evidence>
<evidence type="ECO:0000313" key="2">
    <source>
        <dbReference type="EMBL" id="KAJ7626175.1"/>
    </source>
</evidence>
<evidence type="ECO:0000256" key="1">
    <source>
        <dbReference type="SAM" id="MobiDB-lite"/>
    </source>
</evidence>
<sequence>MTITQVMTMQAGSSVVLRYIRFEMGRQIENANNYWETTTQKSLTWFNSQCTAWVRTTTGQVCLAFGDGDETSQEIMRNQLGWYRSPELPALKVTDRGLEATLIATLTPAQAFTIMNPFFEQLPQSHFPPQIHLPSIWMQGLDQSSEWHQISQNPFPAPSLHSCDYQTKCWSTKRGRTNSERMPNGWTRFKCQTGESFPFSSALATVSVKERSQKIGIWWYAQRNHIHKQLRRAVGELIRFTALQHRSRQFCAGKEELNMQLTMSLSLRCRMEHAWNSFRGASRIAAETGRDHIYLFLYSPFDSEFVVANPPDSGRYYWTFDRDGGQRLTEQEVETMGLPRPVFESMRPRVIGLLDEEENKILRSVISARGFDPDTQDLAVTMGYPLIDVEPLIESARELFGFNNSAEEAQAEGEGEDAISMPGAWRSGF</sequence>
<accession>A0AAD7FL77</accession>
<organism evidence="2 3">
    <name type="scientific">Roridomyces roridus</name>
    <dbReference type="NCBI Taxonomy" id="1738132"/>
    <lineage>
        <taxon>Eukaryota</taxon>
        <taxon>Fungi</taxon>
        <taxon>Dikarya</taxon>
        <taxon>Basidiomycota</taxon>
        <taxon>Agaricomycotina</taxon>
        <taxon>Agaricomycetes</taxon>
        <taxon>Agaricomycetidae</taxon>
        <taxon>Agaricales</taxon>
        <taxon>Marasmiineae</taxon>
        <taxon>Mycenaceae</taxon>
        <taxon>Roridomyces</taxon>
    </lineage>
</organism>